<evidence type="ECO:0000259" key="8">
    <source>
        <dbReference type="Pfam" id="PF00892"/>
    </source>
</evidence>
<dbReference type="OrthoDB" id="10265695at2759"/>
<feature type="transmembrane region" description="Helical" evidence="6">
    <location>
        <begin position="211"/>
        <end position="229"/>
    </location>
</feature>
<dbReference type="Pfam" id="PF00892">
    <property type="entry name" value="EamA"/>
    <property type="match status" value="1"/>
</dbReference>
<evidence type="ECO:0000256" key="4">
    <source>
        <dbReference type="ARBA" id="ARBA00022989"/>
    </source>
</evidence>
<evidence type="ECO:0000256" key="2">
    <source>
        <dbReference type="ARBA" id="ARBA00022475"/>
    </source>
</evidence>
<feature type="transmembrane region" description="Helical" evidence="6">
    <location>
        <begin position="374"/>
        <end position="396"/>
    </location>
</feature>
<dbReference type="PANTHER" id="PTHR42920:SF5">
    <property type="entry name" value="EAMA DOMAIN-CONTAINING PROTEIN"/>
    <property type="match status" value="1"/>
</dbReference>
<evidence type="ECO:0000256" key="3">
    <source>
        <dbReference type="ARBA" id="ARBA00022692"/>
    </source>
</evidence>
<feature type="transmembrane region" description="Helical" evidence="6">
    <location>
        <begin position="416"/>
        <end position="436"/>
    </location>
</feature>
<evidence type="ECO:0000313" key="10">
    <source>
        <dbReference type="Proteomes" id="UP000654075"/>
    </source>
</evidence>
<dbReference type="SUPFAM" id="SSF103481">
    <property type="entry name" value="Multidrug resistance efflux transporter EmrE"/>
    <property type="match status" value="1"/>
</dbReference>
<evidence type="ECO:0000256" key="7">
    <source>
        <dbReference type="SAM" id="SignalP"/>
    </source>
</evidence>
<keyword evidence="7" id="KW-0732">Signal</keyword>
<dbReference type="InterPro" id="IPR051258">
    <property type="entry name" value="Diverse_Substrate_Transporter"/>
</dbReference>
<keyword evidence="3 6" id="KW-0812">Transmembrane</keyword>
<organism evidence="9 10">
    <name type="scientific">Polarella glacialis</name>
    <name type="common">Dinoflagellate</name>
    <dbReference type="NCBI Taxonomy" id="89957"/>
    <lineage>
        <taxon>Eukaryota</taxon>
        <taxon>Sar</taxon>
        <taxon>Alveolata</taxon>
        <taxon>Dinophyceae</taxon>
        <taxon>Suessiales</taxon>
        <taxon>Suessiaceae</taxon>
        <taxon>Polarella</taxon>
    </lineage>
</organism>
<gene>
    <name evidence="9" type="ORF">PGLA1383_LOCUS56904</name>
</gene>
<dbReference type="PANTHER" id="PTHR42920">
    <property type="entry name" value="OS03G0707200 PROTEIN-RELATED"/>
    <property type="match status" value="1"/>
</dbReference>
<reference evidence="9" key="1">
    <citation type="submission" date="2021-02" db="EMBL/GenBank/DDBJ databases">
        <authorList>
            <person name="Dougan E. K."/>
            <person name="Rhodes N."/>
            <person name="Thang M."/>
            <person name="Chan C."/>
        </authorList>
    </citation>
    <scope>NUCLEOTIDE SEQUENCE</scope>
</reference>
<dbReference type="InterPro" id="IPR000620">
    <property type="entry name" value="EamA_dom"/>
</dbReference>
<dbReference type="Proteomes" id="UP000654075">
    <property type="component" value="Unassembled WGS sequence"/>
</dbReference>
<feature type="chain" id="PRO_5032933336" description="EamA domain-containing protein" evidence="7">
    <location>
        <begin position="44"/>
        <end position="517"/>
    </location>
</feature>
<comment type="caution">
    <text evidence="9">The sequence shown here is derived from an EMBL/GenBank/DDBJ whole genome shotgun (WGS) entry which is preliminary data.</text>
</comment>
<keyword evidence="5 6" id="KW-0472">Membrane</keyword>
<keyword evidence="2" id="KW-1003">Cell membrane</keyword>
<evidence type="ECO:0000256" key="5">
    <source>
        <dbReference type="ARBA" id="ARBA00023136"/>
    </source>
</evidence>
<accession>A0A813HY37</accession>
<comment type="subcellular location">
    <subcellularLocation>
        <location evidence="1">Cell membrane</location>
        <topology evidence="1">Multi-pass membrane protein</topology>
    </subcellularLocation>
</comment>
<keyword evidence="10" id="KW-1185">Reference proteome</keyword>
<keyword evidence="4 6" id="KW-1133">Transmembrane helix</keyword>
<feature type="signal peptide" evidence="7">
    <location>
        <begin position="1"/>
        <end position="43"/>
    </location>
</feature>
<dbReference type="AlphaFoldDB" id="A0A813HY37"/>
<name>A0A813HY37_POLGL</name>
<feature type="domain" description="EamA" evidence="8">
    <location>
        <begin position="387"/>
        <end position="480"/>
    </location>
</feature>
<proteinExistence type="predicted"/>
<evidence type="ECO:0000256" key="6">
    <source>
        <dbReference type="SAM" id="Phobius"/>
    </source>
</evidence>
<evidence type="ECO:0000313" key="9">
    <source>
        <dbReference type="EMBL" id="CAE8642399.1"/>
    </source>
</evidence>
<feature type="transmembrane region" description="Helical" evidence="6">
    <location>
        <begin position="443"/>
        <end position="463"/>
    </location>
</feature>
<evidence type="ECO:0000256" key="1">
    <source>
        <dbReference type="ARBA" id="ARBA00004651"/>
    </source>
</evidence>
<sequence>MKPLRPPEMYSCSQKVDGRQARSRSRRWTGLFLLLCCFQLSGAWTRFRSSEVCGNDAVCPRARARGETFCSGSVLPSPSLRRAAAASLDFEVAVCALRDRQQKGERRERFLLKGFALLPSFRSVKRPRSLFLRRGVTSTDVVPGKRCNIAVFSDAASGEVPSPKDSGISSGLVVLNIVTMLFGCNQALIKTLETGGDNGSSGVGMDSSLCMVLRFGIAALALLAALVALRVKAAATVKVPGTSDTIPLQSGISLGDRTFLAGALELSVWLYLGFLAQAKGLEYTSAQAGALLGSFTVVLVPLLSALDGRPVPKSTWPCVGLALVGSALFVGPEALTSSSAGGLGDLLELASAGLFAVQLWRCEKICRSVPEDRLLELTCLQLALVAGMSLVFLLGVEGASMPHLMETMASWPAVEWVQVASMGLVTTAFCLLAEAWALREVDAAPAAIIYALEPVWGAIFAFFWMGETLQGPAAFAGGSLLLLASAIGRSDNLLDTFCSLAVPRKIVYKLPWLASGS</sequence>
<dbReference type="EMBL" id="CAJNNV010033156">
    <property type="protein sequence ID" value="CAE8642399.1"/>
    <property type="molecule type" value="Genomic_DNA"/>
</dbReference>
<dbReference type="GO" id="GO:0005886">
    <property type="term" value="C:plasma membrane"/>
    <property type="evidence" value="ECO:0007669"/>
    <property type="project" value="UniProtKB-SubCell"/>
</dbReference>
<protein>
    <recommendedName>
        <fullName evidence="8">EamA domain-containing protein</fullName>
    </recommendedName>
</protein>
<dbReference type="InterPro" id="IPR037185">
    <property type="entry name" value="EmrE-like"/>
</dbReference>